<dbReference type="Proteomes" id="UP000828390">
    <property type="component" value="Unassembled WGS sequence"/>
</dbReference>
<feature type="region of interest" description="Disordered" evidence="1">
    <location>
        <begin position="58"/>
        <end position="78"/>
    </location>
</feature>
<gene>
    <name evidence="2" type="ORF">DPMN_087558</name>
</gene>
<evidence type="ECO:0000313" key="3">
    <source>
        <dbReference type="Proteomes" id="UP000828390"/>
    </source>
</evidence>
<reference evidence="2" key="1">
    <citation type="journal article" date="2019" name="bioRxiv">
        <title>The Genome of the Zebra Mussel, Dreissena polymorpha: A Resource for Invasive Species Research.</title>
        <authorList>
            <person name="McCartney M.A."/>
            <person name="Auch B."/>
            <person name="Kono T."/>
            <person name="Mallez S."/>
            <person name="Zhang Y."/>
            <person name="Obille A."/>
            <person name="Becker A."/>
            <person name="Abrahante J.E."/>
            <person name="Garbe J."/>
            <person name="Badalamenti J.P."/>
            <person name="Herman A."/>
            <person name="Mangelson H."/>
            <person name="Liachko I."/>
            <person name="Sullivan S."/>
            <person name="Sone E.D."/>
            <person name="Koren S."/>
            <person name="Silverstein K.A.T."/>
            <person name="Beckman K.B."/>
            <person name="Gohl D.M."/>
        </authorList>
    </citation>
    <scope>NUCLEOTIDE SEQUENCE</scope>
    <source>
        <strain evidence="2">Duluth1</strain>
        <tissue evidence="2">Whole animal</tissue>
    </source>
</reference>
<proteinExistence type="predicted"/>
<comment type="caution">
    <text evidence="2">The sequence shown here is derived from an EMBL/GenBank/DDBJ whole genome shotgun (WGS) entry which is preliminary data.</text>
</comment>
<dbReference type="EMBL" id="JAIWYP010000003">
    <property type="protein sequence ID" value="KAH3845282.1"/>
    <property type="molecule type" value="Genomic_DNA"/>
</dbReference>
<evidence type="ECO:0000313" key="2">
    <source>
        <dbReference type="EMBL" id="KAH3845282.1"/>
    </source>
</evidence>
<sequence length="78" mass="8611">MSKLSKENTLLTLLLTKKGSHDLAVNTQSTIHQWDVPQMRIPPNIGNKVVKVNTTGFVTSTSHSEPKGPRIDMTLEKA</sequence>
<evidence type="ECO:0000256" key="1">
    <source>
        <dbReference type="SAM" id="MobiDB-lite"/>
    </source>
</evidence>
<name>A0A9D4QWH2_DREPO</name>
<feature type="compositionally biased region" description="Basic and acidic residues" evidence="1">
    <location>
        <begin position="64"/>
        <end position="78"/>
    </location>
</feature>
<reference evidence="2" key="2">
    <citation type="submission" date="2020-11" db="EMBL/GenBank/DDBJ databases">
        <authorList>
            <person name="McCartney M.A."/>
            <person name="Auch B."/>
            <person name="Kono T."/>
            <person name="Mallez S."/>
            <person name="Becker A."/>
            <person name="Gohl D.M."/>
            <person name="Silverstein K.A.T."/>
            <person name="Koren S."/>
            <person name="Bechman K.B."/>
            <person name="Herman A."/>
            <person name="Abrahante J.E."/>
            <person name="Garbe J."/>
        </authorList>
    </citation>
    <scope>NUCLEOTIDE SEQUENCE</scope>
    <source>
        <strain evidence="2">Duluth1</strain>
        <tissue evidence="2">Whole animal</tissue>
    </source>
</reference>
<protein>
    <submittedName>
        <fullName evidence="2">Uncharacterized protein</fullName>
    </submittedName>
</protein>
<accession>A0A9D4QWH2</accession>
<organism evidence="2 3">
    <name type="scientific">Dreissena polymorpha</name>
    <name type="common">Zebra mussel</name>
    <name type="synonym">Mytilus polymorpha</name>
    <dbReference type="NCBI Taxonomy" id="45954"/>
    <lineage>
        <taxon>Eukaryota</taxon>
        <taxon>Metazoa</taxon>
        <taxon>Spiralia</taxon>
        <taxon>Lophotrochozoa</taxon>
        <taxon>Mollusca</taxon>
        <taxon>Bivalvia</taxon>
        <taxon>Autobranchia</taxon>
        <taxon>Heteroconchia</taxon>
        <taxon>Euheterodonta</taxon>
        <taxon>Imparidentia</taxon>
        <taxon>Neoheterodontei</taxon>
        <taxon>Myida</taxon>
        <taxon>Dreissenoidea</taxon>
        <taxon>Dreissenidae</taxon>
        <taxon>Dreissena</taxon>
    </lineage>
</organism>
<dbReference type="AlphaFoldDB" id="A0A9D4QWH2"/>
<keyword evidence="3" id="KW-1185">Reference proteome</keyword>